<keyword evidence="3" id="KW-1185">Reference proteome</keyword>
<dbReference type="GO" id="GO:0005634">
    <property type="term" value="C:nucleus"/>
    <property type="evidence" value="ECO:0007669"/>
    <property type="project" value="TreeGrafter"/>
</dbReference>
<comment type="caution">
    <text evidence="2">The sequence shown here is derived from an EMBL/GenBank/DDBJ whole genome shotgun (WGS) entry which is preliminary data.</text>
</comment>
<sequence length="402" mass="45526">MDQKLPVDAITTETTDWNCKVQLVDKFRPRKSSDLSVHFQTVLVQDESEQQVSIVLYGDDIPKYENLFGLFETYLVSCAKVREPRSYSIRAGTYEWVADRYTIVEAVTNNNRLEAPLHALTKLDTLSFSAIEQQRSGVEFDLLTVVVNCSAIQYSTDQSNHFREEIVIDQSKKPFLFTIWGDLANNEGAALLHHLHEYPVILARRIGVTEFHGALRLATRYQTTILTNPQYVQASTLTNWVKHNQKMLLSYTLKSSSSSLNHARIEDQVLAISTIPELLSTVQSFPVEARLSLPDHPQSFYLLACSNCSQFVHPKTKKMVRCFSWLGSHITHVDVTYDGKWILGTTDTLILICTLFVDKNKSTKTDFAGRMGDKISAPRLLNLNPLDSHMAGANKFRSAQFS</sequence>
<dbReference type="Gene3D" id="2.40.50.140">
    <property type="entry name" value="Nucleic acid-binding proteins"/>
    <property type="match status" value="2"/>
</dbReference>
<protein>
    <submittedName>
        <fullName evidence="2">Protein CYPRO4</fullName>
    </submittedName>
</protein>
<evidence type="ECO:0000313" key="2">
    <source>
        <dbReference type="EMBL" id="PHT51420.1"/>
    </source>
</evidence>
<dbReference type="OrthoDB" id="1304355at2759"/>
<dbReference type="Pfam" id="PF08553">
    <property type="entry name" value="VID27"/>
    <property type="match status" value="1"/>
</dbReference>
<dbReference type="Proteomes" id="UP000224567">
    <property type="component" value="Unassembled WGS sequence"/>
</dbReference>
<dbReference type="AlphaFoldDB" id="A0A2G2X1T7"/>
<dbReference type="InterPro" id="IPR040458">
    <property type="entry name" value="Vid27"/>
</dbReference>
<accession>A0A2G2X1T7</accession>
<reference evidence="2 3" key="1">
    <citation type="journal article" date="2017" name="Genome Biol.">
        <title>New reference genome sequences of hot pepper reveal the massive evolution of plant disease-resistance genes by retroduplication.</title>
        <authorList>
            <person name="Kim S."/>
            <person name="Park J."/>
            <person name="Yeom S.I."/>
            <person name="Kim Y.M."/>
            <person name="Seo E."/>
            <person name="Kim K.T."/>
            <person name="Kim M.S."/>
            <person name="Lee J.M."/>
            <person name="Cheong K."/>
            <person name="Shin H.S."/>
            <person name="Kim S.B."/>
            <person name="Han K."/>
            <person name="Lee J."/>
            <person name="Park M."/>
            <person name="Lee H.A."/>
            <person name="Lee H.Y."/>
            <person name="Lee Y."/>
            <person name="Oh S."/>
            <person name="Lee J.H."/>
            <person name="Choi E."/>
            <person name="Choi E."/>
            <person name="Lee S.E."/>
            <person name="Jeon J."/>
            <person name="Kim H."/>
            <person name="Choi G."/>
            <person name="Song H."/>
            <person name="Lee J."/>
            <person name="Lee S.C."/>
            <person name="Kwon J.K."/>
            <person name="Lee H.Y."/>
            <person name="Koo N."/>
            <person name="Hong Y."/>
            <person name="Kim R.W."/>
            <person name="Kang W.H."/>
            <person name="Huh J.H."/>
            <person name="Kang B.C."/>
            <person name="Yang T.J."/>
            <person name="Lee Y.H."/>
            <person name="Bennetzen J.L."/>
            <person name="Choi D."/>
        </authorList>
    </citation>
    <scope>NUCLEOTIDE SEQUENCE [LARGE SCALE GENOMIC DNA]</scope>
    <source>
        <strain evidence="3">cv. PBC81</strain>
    </source>
</reference>
<proteinExistence type="predicted"/>
<dbReference type="SUPFAM" id="SSF50249">
    <property type="entry name" value="Nucleic acid-binding proteins"/>
    <property type="match status" value="2"/>
</dbReference>
<organism evidence="2 3">
    <name type="scientific">Capsicum baccatum</name>
    <name type="common">Peruvian pepper</name>
    <dbReference type="NCBI Taxonomy" id="33114"/>
    <lineage>
        <taxon>Eukaryota</taxon>
        <taxon>Viridiplantae</taxon>
        <taxon>Streptophyta</taxon>
        <taxon>Embryophyta</taxon>
        <taxon>Tracheophyta</taxon>
        <taxon>Spermatophyta</taxon>
        <taxon>Magnoliopsida</taxon>
        <taxon>eudicotyledons</taxon>
        <taxon>Gunneridae</taxon>
        <taxon>Pentapetalae</taxon>
        <taxon>asterids</taxon>
        <taxon>lamiids</taxon>
        <taxon>Solanales</taxon>
        <taxon>Solanaceae</taxon>
        <taxon>Solanoideae</taxon>
        <taxon>Capsiceae</taxon>
        <taxon>Capsicum</taxon>
    </lineage>
</organism>
<feature type="domain" description="Vacuolar import/degradation Vid27 C-terminal" evidence="1">
    <location>
        <begin position="326"/>
        <end position="391"/>
    </location>
</feature>
<dbReference type="PANTHER" id="PTHR31913">
    <property type="entry name" value="VACUOLAR IMPORT AND DEGRADATION PROTEIN 27"/>
    <property type="match status" value="1"/>
</dbReference>
<dbReference type="EMBL" id="MLFT02000004">
    <property type="protein sequence ID" value="PHT51420.1"/>
    <property type="molecule type" value="Genomic_DNA"/>
</dbReference>
<dbReference type="GO" id="GO:0005737">
    <property type="term" value="C:cytoplasm"/>
    <property type="evidence" value="ECO:0007669"/>
    <property type="project" value="TreeGrafter"/>
</dbReference>
<name>A0A2G2X1T7_CAPBA</name>
<reference evidence="3" key="2">
    <citation type="journal article" date="2017" name="J. Anim. Genet.">
        <title>Multiple reference genome sequences of hot pepper reveal the massive evolution of plant disease resistance genes by retroduplication.</title>
        <authorList>
            <person name="Kim S."/>
            <person name="Park J."/>
            <person name="Yeom S.-I."/>
            <person name="Kim Y.-M."/>
            <person name="Seo E."/>
            <person name="Kim K.-T."/>
            <person name="Kim M.-S."/>
            <person name="Lee J.M."/>
            <person name="Cheong K."/>
            <person name="Shin H.-S."/>
            <person name="Kim S.-B."/>
            <person name="Han K."/>
            <person name="Lee J."/>
            <person name="Park M."/>
            <person name="Lee H.-A."/>
            <person name="Lee H.-Y."/>
            <person name="Lee Y."/>
            <person name="Oh S."/>
            <person name="Lee J.H."/>
            <person name="Choi E."/>
            <person name="Choi E."/>
            <person name="Lee S.E."/>
            <person name="Jeon J."/>
            <person name="Kim H."/>
            <person name="Choi G."/>
            <person name="Song H."/>
            <person name="Lee J."/>
            <person name="Lee S.-C."/>
            <person name="Kwon J.-K."/>
            <person name="Lee H.-Y."/>
            <person name="Koo N."/>
            <person name="Hong Y."/>
            <person name="Kim R.W."/>
            <person name="Kang W.-H."/>
            <person name="Huh J.H."/>
            <person name="Kang B.-C."/>
            <person name="Yang T.-J."/>
            <person name="Lee Y.-H."/>
            <person name="Bennetzen J.L."/>
            <person name="Choi D."/>
        </authorList>
    </citation>
    <scope>NUCLEOTIDE SEQUENCE [LARGE SCALE GENOMIC DNA]</scope>
    <source>
        <strain evidence="3">cv. PBC81</strain>
    </source>
</reference>
<gene>
    <name evidence="2" type="ORF">CQW23_11167</name>
</gene>
<dbReference type="InterPro" id="IPR013863">
    <property type="entry name" value="VID27_C"/>
</dbReference>
<evidence type="ECO:0000313" key="3">
    <source>
        <dbReference type="Proteomes" id="UP000224567"/>
    </source>
</evidence>
<evidence type="ECO:0000259" key="1">
    <source>
        <dbReference type="Pfam" id="PF08553"/>
    </source>
</evidence>
<dbReference type="InterPro" id="IPR012340">
    <property type="entry name" value="NA-bd_OB-fold"/>
</dbReference>
<dbReference type="PANTHER" id="PTHR31913:SF0">
    <property type="entry name" value="VACUOLAR IMPORT AND DEGRADATION PROTEIN 27"/>
    <property type="match status" value="1"/>
</dbReference>